<dbReference type="Proteomes" id="UP000325395">
    <property type="component" value="Unassembled WGS sequence"/>
</dbReference>
<keyword evidence="3 6" id="KW-1133">Transmembrane helix</keyword>
<evidence type="ECO:0000256" key="1">
    <source>
        <dbReference type="ARBA" id="ARBA00004141"/>
    </source>
</evidence>
<reference evidence="7 8" key="1">
    <citation type="submission" date="2019-04" db="EMBL/GenBank/DDBJ databases">
        <authorList>
            <consortium name="DOE Joint Genome Institute"/>
            <person name="Mondo S."/>
            <person name="Kjaerbolling I."/>
            <person name="Vesth T."/>
            <person name="Frisvad J.C."/>
            <person name="Nybo J.L."/>
            <person name="Theobald S."/>
            <person name="Kildgaard S."/>
            <person name="Isbrandt T."/>
            <person name="Kuo A."/>
            <person name="Sato A."/>
            <person name="Lyhne E.K."/>
            <person name="Kogle M.E."/>
            <person name="Wiebenga A."/>
            <person name="Kun R.S."/>
            <person name="Lubbers R.J."/>
            <person name="Makela M.R."/>
            <person name="Barry K."/>
            <person name="Chovatia M."/>
            <person name="Clum A."/>
            <person name="Daum C."/>
            <person name="Haridas S."/>
            <person name="He G."/>
            <person name="LaButti K."/>
            <person name="Lipzen A."/>
            <person name="Riley R."/>
            <person name="Salamov A."/>
            <person name="Simmons B.A."/>
            <person name="Magnuson J.K."/>
            <person name="Henrissat B."/>
            <person name="Mortensen U.H."/>
            <person name="Larsen T.O."/>
            <person name="Devries R.P."/>
            <person name="Grigoriev I.V."/>
            <person name="Machida M."/>
            <person name="Baker S.E."/>
            <person name="Andersen M.R."/>
            <person name="Cantor M.N."/>
            <person name="Hua S.X."/>
        </authorList>
    </citation>
    <scope>NUCLEOTIDE SEQUENCE [LARGE SCALE GENOMIC DNA]</scope>
    <source>
        <strain evidence="7 8">CBS 117616</strain>
    </source>
</reference>
<keyword evidence="2 6" id="KW-0812">Transmembrane</keyword>
<evidence type="ECO:0000256" key="5">
    <source>
        <dbReference type="SAM" id="MobiDB-lite"/>
    </source>
</evidence>
<dbReference type="InterPro" id="IPR045863">
    <property type="entry name" value="CorA_TM1_TM2"/>
</dbReference>
<organism evidence="7 8">
    <name type="scientific">Aspergillus pseudocaelatus</name>
    <dbReference type="NCBI Taxonomy" id="1825620"/>
    <lineage>
        <taxon>Eukaryota</taxon>
        <taxon>Fungi</taxon>
        <taxon>Dikarya</taxon>
        <taxon>Ascomycota</taxon>
        <taxon>Pezizomycotina</taxon>
        <taxon>Eurotiomycetes</taxon>
        <taxon>Eurotiomycetidae</taxon>
        <taxon>Eurotiales</taxon>
        <taxon>Aspergillaceae</taxon>
        <taxon>Aspergillus</taxon>
        <taxon>Aspergillus subgen. Circumdati</taxon>
    </lineage>
</organism>
<proteinExistence type="predicted"/>
<feature type="region of interest" description="Disordered" evidence="5">
    <location>
        <begin position="188"/>
        <end position="211"/>
    </location>
</feature>
<comment type="subcellular location">
    <subcellularLocation>
        <location evidence="1">Membrane</location>
        <topology evidence="1">Multi-pass membrane protein</topology>
    </subcellularLocation>
</comment>
<evidence type="ECO:0000256" key="4">
    <source>
        <dbReference type="ARBA" id="ARBA00023136"/>
    </source>
</evidence>
<feature type="region of interest" description="Disordered" evidence="5">
    <location>
        <begin position="57"/>
        <end position="77"/>
    </location>
</feature>
<feature type="compositionally biased region" description="Low complexity" evidence="5">
    <location>
        <begin position="66"/>
        <end position="77"/>
    </location>
</feature>
<protein>
    <submittedName>
        <fullName evidence="7">Uncharacterized protein</fullName>
    </submittedName>
</protein>
<evidence type="ECO:0000256" key="6">
    <source>
        <dbReference type="SAM" id="Phobius"/>
    </source>
</evidence>
<gene>
    <name evidence="7" type="ORF">BDV36DRAFT_238978</name>
</gene>
<sequence>MTKTAEGGGPPPATQNRSPEQYTKTIHQAYTKSLHTELFSRVHYQFLSDYLTYTSRHDLPTQGPGRRASAPPRTTTRTQEDRFTYVVVHTIANGIIERHDFERKLGLDEFWRFPEAEPGTHQIIFVRGSLSPAWVDLLGAKYKVDPEFFRRHLQYLSRSDYSDLPPLPSASTNMLFLPVTSLYTRSPALNQDQVRRQRKEDDDVARSNHQAIGQKASCGESVVRKVSTLSDRLLSVEHDISIYIRERKNGSRFAIVLLDNGLNLNRADGPPCFSRPDSKVRNPTANEISLNPILLPRPDMVHIDVDHPQVPEHDRGHANHLNSFCHVVSLIPFYFGMSWSQRNLSLMPHLETTVLLKEVFKLVASAECQFLNRVHSEVREQQRHSDDERQMELVLNTLAYIKTLLDEHKPRLQQTIAFLSCRGITGSDTVPTVRAPCAAATSQSIQQEELGSIYADFEELLSRNKGLGDFCVQSMDLIMNTAMLKESQKAVERADDQKRLTILAYFFLPLTLVSSIFGMNVKELGTGSQHIWLPVVILVPVALLALVLSHPHYFKPFVDNLIKPSSRGIPTYQTQGATSLFSVSSVNGRL</sequence>
<feature type="compositionally biased region" description="Basic and acidic residues" evidence="5">
    <location>
        <begin position="193"/>
        <end position="206"/>
    </location>
</feature>
<feature type="region of interest" description="Disordered" evidence="5">
    <location>
        <begin position="1"/>
        <end position="21"/>
    </location>
</feature>
<evidence type="ECO:0000313" key="7">
    <source>
        <dbReference type="EMBL" id="KAE8414595.1"/>
    </source>
</evidence>
<dbReference type="Pfam" id="PF01544">
    <property type="entry name" value="CorA"/>
    <property type="match status" value="1"/>
</dbReference>
<dbReference type="Gene3D" id="1.20.58.340">
    <property type="entry name" value="Magnesium transport protein CorA, transmembrane region"/>
    <property type="match status" value="1"/>
</dbReference>
<feature type="transmembrane region" description="Helical" evidence="6">
    <location>
        <begin position="502"/>
        <end position="519"/>
    </location>
</feature>
<feature type="transmembrane region" description="Helical" evidence="6">
    <location>
        <begin position="531"/>
        <end position="548"/>
    </location>
</feature>
<accession>A0ABQ6WBS4</accession>
<dbReference type="InterPro" id="IPR002523">
    <property type="entry name" value="MgTranspt_CorA/ZnTranspt_ZntB"/>
</dbReference>
<evidence type="ECO:0000313" key="8">
    <source>
        <dbReference type="Proteomes" id="UP000325395"/>
    </source>
</evidence>
<dbReference type="EMBL" id="ML735782">
    <property type="protein sequence ID" value="KAE8414595.1"/>
    <property type="molecule type" value="Genomic_DNA"/>
</dbReference>
<dbReference type="SUPFAM" id="SSF144083">
    <property type="entry name" value="Magnesium transport protein CorA, transmembrane region"/>
    <property type="match status" value="1"/>
</dbReference>
<name>A0ABQ6WBS4_9EURO</name>
<evidence type="ECO:0000256" key="3">
    <source>
        <dbReference type="ARBA" id="ARBA00022989"/>
    </source>
</evidence>
<keyword evidence="8" id="KW-1185">Reference proteome</keyword>
<keyword evidence="4 6" id="KW-0472">Membrane</keyword>
<evidence type="ECO:0000256" key="2">
    <source>
        <dbReference type="ARBA" id="ARBA00022692"/>
    </source>
</evidence>